<dbReference type="InterPro" id="IPR045345">
    <property type="entry name" value="Gag_p24_C"/>
</dbReference>
<evidence type="ECO:0000256" key="5">
    <source>
        <dbReference type="SAM" id="MobiDB-lite"/>
    </source>
</evidence>
<dbReference type="Ensembl" id="ENSMMMT00000006402.1">
    <property type="protein sequence ID" value="ENSMMMP00000005618.1"/>
    <property type="gene ID" value="ENSMMMG00000005091.1"/>
</dbReference>
<feature type="domain" description="CCHC-type" evidence="6">
    <location>
        <begin position="195"/>
        <end position="209"/>
    </location>
</feature>
<proteinExistence type="predicted"/>
<dbReference type="InterPro" id="IPR036875">
    <property type="entry name" value="Znf_CCHC_sf"/>
</dbReference>
<dbReference type="Gene3D" id="4.10.60.10">
    <property type="entry name" value="Zinc finger, CCHC-type"/>
    <property type="match status" value="1"/>
</dbReference>
<evidence type="ECO:0000259" key="6">
    <source>
        <dbReference type="PROSITE" id="PS50158"/>
    </source>
</evidence>
<dbReference type="GeneTree" id="ENSGT00940000162994"/>
<dbReference type="SUPFAM" id="SSF47943">
    <property type="entry name" value="Retrovirus capsid protein, N-terminal core domain"/>
    <property type="match status" value="1"/>
</dbReference>
<reference evidence="7" key="1">
    <citation type="submission" date="2025-08" db="UniProtKB">
        <authorList>
            <consortium name="Ensembl"/>
        </authorList>
    </citation>
    <scope>IDENTIFICATION</scope>
</reference>
<dbReference type="Pfam" id="PF19317">
    <property type="entry name" value="Gag_p24_C"/>
    <property type="match status" value="1"/>
</dbReference>
<dbReference type="InterPro" id="IPR001878">
    <property type="entry name" value="Znf_CCHC"/>
</dbReference>
<dbReference type="PANTHER" id="PTHR40389">
    <property type="entry name" value="ENDOGENOUS RETROVIRUS GROUP K MEMBER 24 GAG POLYPROTEIN-RELATED"/>
    <property type="match status" value="1"/>
</dbReference>
<evidence type="ECO:0000313" key="8">
    <source>
        <dbReference type="Proteomes" id="UP000694407"/>
    </source>
</evidence>
<keyword evidence="2 4" id="KW-0863">Zinc-finger</keyword>
<dbReference type="Pfam" id="PF14787">
    <property type="entry name" value="zf-CCHC_5"/>
    <property type="match status" value="1"/>
</dbReference>
<dbReference type="GO" id="GO:0016032">
    <property type="term" value="P:viral process"/>
    <property type="evidence" value="ECO:0007669"/>
    <property type="project" value="InterPro"/>
</dbReference>
<keyword evidence="1" id="KW-0479">Metal-binding</keyword>
<dbReference type="PANTHER" id="PTHR40389:SF3">
    <property type="entry name" value="IGE-BINDING PROTEIN"/>
    <property type="match status" value="1"/>
</dbReference>
<evidence type="ECO:0000313" key="7">
    <source>
        <dbReference type="Ensembl" id="ENSMMMP00000005618.1"/>
    </source>
</evidence>
<reference evidence="7" key="2">
    <citation type="submission" date="2025-09" db="UniProtKB">
        <authorList>
            <consortium name="Ensembl"/>
        </authorList>
    </citation>
    <scope>IDENTIFICATION</scope>
</reference>
<dbReference type="AlphaFoldDB" id="A0A8C5YVZ0"/>
<name>A0A8C5YVZ0_MARMA</name>
<dbReference type="SMART" id="SM00343">
    <property type="entry name" value="ZnF_C2HC"/>
    <property type="match status" value="2"/>
</dbReference>
<organism evidence="7 8">
    <name type="scientific">Marmota marmota marmota</name>
    <name type="common">Alpine marmot</name>
    <dbReference type="NCBI Taxonomy" id="9994"/>
    <lineage>
        <taxon>Eukaryota</taxon>
        <taxon>Metazoa</taxon>
        <taxon>Chordata</taxon>
        <taxon>Craniata</taxon>
        <taxon>Vertebrata</taxon>
        <taxon>Euteleostomi</taxon>
        <taxon>Mammalia</taxon>
        <taxon>Eutheria</taxon>
        <taxon>Euarchontoglires</taxon>
        <taxon>Glires</taxon>
        <taxon>Rodentia</taxon>
        <taxon>Sciuromorpha</taxon>
        <taxon>Sciuridae</taxon>
        <taxon>Xerinae</taxon>
        <taxon>Marmotini</taxon>
        <taxon>Marmota</taxon>
    </lineage>
</organism>
<feature type="region of interest" description="Disordered" evidence="5">
    <location>
        <begin position="247"/>
        <end position="300"/>
    </location>
</feature>
<dbReference type="GO" id="GO:0008270">
    <property type="term" value="F:zinc ion binding"/>
    <property type="evidence" value="ECO:0007669"/>
    <property type="project" value="UniProtKB-KW"/>
</dbReference>
<evidence type="ECO:0000256" key="2">
    <source>
        <dbReference type="ARBA" id="ARBA00022771"/>
    </source>
</evidence>
<feature type="compositionally biased region" description="Polar residues" evidence="5">
    <location>
        <begin position="247"/>
        <end position="256"/>
    </location>
</feature>
<dbReference type="Pfam" id="PF00098">
    <property type="entry name" value="zf-CCHC"/>
    <property type="match status" value="1"/>
</dbReference>
<sequence>MVESITNLDMTPADWASMCKSVLNGGQYLLWKVANEEFCTETARRNAAAGYPQRNLDMLLGKGPYEGQRQQIEYDPAIYAQIAADAVRAWKTLQGHGDLQGQLSKVIQRANEPYADFVDRLIQTAAKIFGDTEQAMPLIKQLAYDQANRCCREVIRPWRHEDLNTYIKLCRDINEQGQVLAAAVQQALDARPKTCYDCEQTGHFKRNCPIGGGFNKSRYQRNRIPGICPRCRRGRHWANECRSQTTIEGTPLSKNGQRPGIYPRYRGERHQAPLPKNGQGGPMLRGPQPQIYGAVEEPSN</sequence>
<dbReference type="InterPro" id="IPR008916">
    <property type="entry name" value="Retrov_capsid_C"/>
</dbReference>
<dbReference type="Gene3D" id="1.10.1200.30">
    <property type="match status" value="1"/>
</dbReference>
<dbReference type="GO" id="GO:0003676">
    <property type="term" value="F:nucleic acid binding"/>
    <property type="evidence" value="ECO:0007669"/>
    <property type="project" value="InterPro"/>
</dbReference>
<dbReference type="SUPFAM" id="SSF47353">
    <property type="entry name" value="Retrovirus capsid dimerization domain-like"/>
    <property type="match status" value="1"/>
</dbReference>
<evidence type="ECO:0000256" key="4">
    <source>
        <dbReference type="PROSITE-ProRule" id="PRU00047"/>
    </source>
</evidence>
<accession>A0A8C5YVZ0</accession>
<evidence type="ECO:0000256" key="1">
    <source>
        <dbReference type="ARBA" id="ARBA00022723"/>
    </source>
</evidence>
<keyword evidence="8" id="KW-1185">Reference proteome</keyword>
<dbReference type="InterPro" id="IPR008919">
    <property type="entry name" value="Retrov_capsid_N"/>
</dbReference>
<evidence type="ECO:0000256" key="3">
    <source>
        <dbReference type="ARBA" id="ARBA00022833"/>
    </source>
</evidence>
<dbReference type="InterPro" id="IPR050195">
    <property type="entry name" value="Primate_lentivir_Gag_pol-like"/>
</dbReference>
<dbReference type="Pfam" id="PF00607">
    <property type="entry name" value="Gag_p24"/>
    <property type="match status" value="1"/>
</dbReference>
<dbReference type="PROSITE" id="PS50158">
    <property type="entry name" value="ZF_CCHC"/>
    <property type="match status" value="1"/>
</dbReference>
<protein>
    <recommendedName>
        <fullName evidence="6">CCHC-type domain-containing protein</fullName>
    </recommendedName>
</protein>
<dbReference type="Proteomes" id="UP000694407">
    <property type="component" value="Unplaced"/>
</dbReference>
<keyword evidence="3" id="KW-0862">Zinc</keyword>
<dbReference type="Gene3D" id="1.10.375.10">
    <property type="entry name" value="Human Immunodeficiency Virus Type 1 Capsid Protein"/>
    <property type="match status" value="1"/>
</dbReference>
<dbReference type="SUPFAM" id="SSF57756">
    <property type="entry name" value="Retrovirus zinc finger-like domains"/>
    <property type="match status" value="2"/>
</dbReference>